<name>R7W9U6_AEGTA</name>
<organism evidence="3">
    <name type="scientific">Aegilops tauschii</name>
    <name type="common">Tausch's goatgrass</name>
    <name type="synonym">Aegilops squarrosa</name>
    <dbReference type="NCBI Taxonomy" id="37682"/>
    <lineage>
        <taxon>Eukaryota</taxon>
        <taxon>Viridiplantae</taxon>
        <taxon>Streptophyta</taxon>
        <taxon>Embryophyta</taxon>
        <taxon>Tracheophyta</taxon>
        <taxon>Spermatophyta</taxon>
        <taxon>Magnoliopsida</taxon>
        <taxon>Liliopsida</taxon>
        <taxon>Poales</taxon>
        <taxon>Poaceae</taxon>
        <taxon>BOP clade</taxon>
        <taxon>Pooideae</taxon>
        <taxon>Triticodae</taxon>
        <taxon>Triticeae</taxon>
        <taxon>Triticinae</taxon>
        <taxon>Aegilops</taxon>
    </lineage>
</organism>
<dbReference type="SMART" id="SM00093">
    <property type="entry name" value="SERPIN"/>
    <property type="match status" value="1"/>
</dbReference>
<proteinExistence type="inferred from homology"/>
<dbReference type="InterPro" id="IPR042185">
    <property type="entry name" value="Serpin_sf_2"/>
</dbReference>
<evidence type="ECO:0000259" key="2">
    <source>
        <dbReference type="SMART" id="SM00093"/>
    </source>
</evidence>
<dbReference type="AlphaFoldDB" id="R7W9U6"/>
<protein>
    <submittedName>
        <fullName evidence="3">Putative serpin-Z8</fullName>
    </submittedName>
</protein>
<evidence type="ECO:0000313" key="3">
    <source>
        <dbReference type="EnsemblPlants" id="EMT18861"/>
    </source>
</evidence>
<dbReference type="Pfam" id="PF00079">
    <property type="entry name" value="Serpin"/>
    <property type="match status" value="1"/>
</dbReference>
<dbReference type="InterPro" id="IPR036186">
    <property type="entry name" value="Serpin_sf"/>
</dbReference>
<dbReference type="SUPFAM" id="SSF56574">
    <property type="entry name" value="Serpins"/>
    <property type="match status" value="1"/>
</dbReference>
<comment type="similarity">
    <text evidence="1">Belongs to the serpin family.</text>
</comment>
<evidence type="ECO:0000256" key="1">
    <source>
        <dbReference type="RuleBase" id="RU000411"/>
    </source>
</evidence>
<dbReference type="PANTHER" id="PTHR11461:SF386">
    <property type="entry name" value="SERPIN DOMAIN-CONTAINING PROTEIN"/>
    <property type="match status" value="1"/>
</dbReference>
<dbReference type="Gene3D" id="2.10.310.10">
    <property type="entry name" value="Serpins superfamily"/>
    <property type="match status" value="1"/>
</dbReference>
<feature type="domain" description="Serpin" evidence="2">
    <location>
        <begin position="1"/>
        <end position="260"/>
    </location>
</feature>
<dbReference type="InterPro" id="IPR000215">
    <property type="entry name" value="Serpin_fam"/>
</dbReference>
<dbReference type="EnsemblPlants" id="EMT18861">
    <property type="protein sequence ID" value="EMT18861"/>
    <property type="gene ID" value="F775_19777"/>
</dbReference>
<sequence>MDLLKFGLMVIRLGNVFFFTRCNVRAHLLVYFKGKWVMPFYERMTKDRQFHRLDGTTVDAPFMRNSGRHFIAVYDGFKVLKLRYEMPRAKPLRWTTNFKKTTPRYSMCIFLPDAYDGLQGLVEEITSRPTFLHDHLPTSQVKVGEFGVPKFKLSFQSSVTQTLKHLGLLLPFGMGADLSDMVEDDGSGTPLVVNDVFHKAVIEVNEQGTEAAAVTTTKIYGSAMPRPTPTTDFVADHPFAYFILEEASGAIIFAGHVVDPSSGGDSHVRIGRPRKG</sequence>
<accession>R7W9U6</accession>
<dbReference type="FunFam" id="2.10.310.10:FF:000001">
    <property type="entry name" value="Serpin family A member 1"/>
    <property type="match status" value="1"/>
</dbReference>
<dbReference type="Gene3D" id="6.20.40.10">
    <property type="match status" value="1"/>
</dbReference>
<dbReference type="PANTHER" id="PTHR11461">
    <property type="entry name" value="SERINE PROTEASE INHIBITOR, SERPIN"/>
    <property type="match status" value="1"/>
</dbReference>
<reference evidence="3" key="1">
    <citation type="submission" date="2015-06" db="UniProtKB">
        <authorList>
            <consortium name="EnsemblPlants"/>
        </authorList>
    </citation>
    <scope>IDENTIFICATION</scope>
</reference>
<dbReference type="GO" id="GO:0004867">
    <property type="term" value="F:serine-type endopeptidase inhibitor activity"/>
    <property type="evidence" value="ECO:0007669"/>
    <property type="project" value="InterPro"/>
</dbReference>
<dbReference type="Gene3D" id="2.30.39.10">
    <property type="entry name" value="Alpha-1-antitrypsin, domain 1"/>
    <property type="match status" value="1"/>
</dbReference>
<dbReference type="GO" id="GO:0005615">
    <property type="term" value="C:extracellular space"/>
    <property type="evidence" value="ECO:0007669"/>
    <property type="project" value="InterPro"/>
</dbReference>
<dbReference type="InterPro" id="IPR023796">
    <property type="entry name" value="Serpin_dom"/>
</dbReference>